<keyword evidence="2" id="KW-1185">Reference proteome</keyword>
<dbReference type="SUPFAM" id="SSF52540">
    <property type="entry name" value="P-loop containing nucleoside triphosphate hydrolases"/>
    <property type="match status" value="1"/>
</dbReference>
<comment type="caution">
    <text evidence="1">The sequence shown here is derived from an EMBL/GenBank/DDBJ whole genome shotgun (WGS) entry which is preliminary data.</text>
</comment>
<dbReference type="Proteomes" id="UP000305267">
    <property type="component" value="Unassembled WGS sequence"/>
</dbReference>
<sequence length="270" mass="31318">MTKFFHGEMKDPIIVLAKQRSGTNFIRGIMSSTFDYKDLDECFIIQRSAPPHSFVHMSSTLINYSNVIDRQAFDVFDSYFSKIFENFSRNIIVDIKYNHAFVCNEANQGIESVPSLLTYIYSKNWPVVHVIRENIIASFISGKIAEMNGVFHHRVGEKVPVIFPIEINPISLIDSLERRDAEIKSFKSYHKDADVGCTIYYEEFSKDGFLNTALRPISQMLRNTKNVTIEGWGPAFHNKIIKDYRDFTLNWKEIENIILKDGRWSHLIDT</sequence>
<evidence type="ECO:0000313" key="1">
    <source>
        <dbReference type="EMBL" id="TNC06810.1"/>
    </source>
</evidence>
<proteinExistence type="predicted"/>
<dbReference type="OrthoDB" id="8477833at2"/>
<name>A0A5C4L891_9HYPH</name>
<protein>
    <recommendedName>
        <fullName evidence="3">Sulfotransferase domain-containing protein</fullName>
    </recommendedName>
</protein>
<gene>
    <name evidence="1" type="ORF">FF100_33870</name>
</gene>
<dbReference type="RefSeq" id="WP_139040413.1">
    <property type="nucleotide sequence ID" value="NZ_VDDA01000044.1"/>
</dbReference>
<dbReference type="Gene3D" id="3.40.50.300">
    <property type="entry name" value="P-loop containing nucleotide triphosphate hydrolases"/>
    <property type="match status" value="1"/>
</dbReference>
<evidence type="ECO:0008006" key="3">
    <source>
        <dbReference type="Google" id="ProtNLM"/>
    </source>
</evidence>
<dbReference type="AlphaFoldDB" id="A0A5C4L891"/>
<dbReference type="EMBL" id="VDDA01000044">
    <property type="protein sequence ID" value="TNC06810.1"/>
    <property type="molecule type" value="Genomic_DNA"/>
</dbReference>
<dbReference type="InterPro" id="IPR027417">
    <property type="entry name" value="P-loop_NTPase"/>
</dbReference>
<evidence type="ECO:0000313" key="2">
    <source>
        <dbReference type="Proteomes" id="UP000305267"/>
    </source>
</evidence>
<reference evidence="1 2" key="1">
    <citation type="submission" date="2019-06" db="EMBL/GenBank/DDBJ databases">
        <title>Genome of Methylobacterium sp. 17Sr1-39.</title>
        <authorList>
            <person name="Seo T."/>
        </authorList>
    </citation>
    <scope>NUCLEOTIDE SEQUENCE [LARGE SCALE GENOMIC DNA]</scope>
    <source>
        <strain evidence="1 2">17Sr1-39</strain>
    </source>
</reference>
<organism evidence="1 2">
    <name type="scientific">Methylobacterium terricola</name>
    <dbReference type="NCBI Taxonomy" id="2583531"/>
    <lineage>
        <taxon>Bacteria</taxon>
        <taxon>Pseudomonadati</taxon>
        <taxon>Pseudomonadota</taxon>
        <taxon>Alphaproteobacteria</taxon>
        <taxon>Hyphomicrobiales</taxon>
        <taxon>Methylobacteriaceae</taxon>
        <taxon>Methylobacterium</taxon>
    </lineage>
</organism>
<accession>A0A5C4L891</accession>